<sequence length="75" mass="8279">MFPFLLRPSSFVLPPSSFLLRPSSFVLPPSSFLVTNTPSYLSSQSTVGRCVAPRRVVVAQWAPYACPWGVPAPRR</sequence>
<evidence type="ECO:0000313" key="3">
    <source>
        <dbReference type="Proteomes" id="UP000182257"/>
    </source>
</evidence>
<organism evidence="1 3">
    <name type="scientific">Xylanibacter ruminicola</name>
    <name type="common">Prevotella ruminicola</name>
    <dbReference type="NCBI Taxonomy" id="839"/>
    <lineage>
        <taxon>Bacteria</taxon>
        <taxon>Pseudomonadati</taxon>
        <taxon>Bacteroidota</taxon>
        <taxon>Bacteroidia</taxon>
        <taxon>Bacteroidales</taxon>
        <taxon>Prevotellaceae</taxon>
        <taxon>Xylanibacter</taxon>
    </lineage>
</organism>
<dbReference type="EMBL" id="FNRF01000004">
    <property type="protein sequence ID" value="SEA75817.1"/>
    <property type="molecule type" value="Genomic_DNA"/>
</dbReference>
<dbReference type="Proteomes" id="UP000182257">
    <property type="component" value="Unassembled WGS sequence"/>
</dbReference>
<evidence type="ECO:0000313" key="2">
    <source>
        <dbReference type="EMBL" id="SEA84801.1"/>
    </source>
</evidence>
<dbReference type="EMBL" id="FNRF01000005">
    <property type="protein sequence ID" value="SEA84801.1"/>
    <property type="molecule type" value="Genomic_DNA"/>
</dbReference>
<evidence type="ECO:0000313" key="1">
    <source>
        <dbReference type="EMBL" id="SEA75817.1"/>
    </source>
</evidence>
<name>A0A1H4DT54_XYLRU</name>
<gene>
    <name evidence="1" type="ORF">SAMN05216462_2517</name>
    <name evidence="2" type="ORF">SAMN05216462_2852</name>
</gene>
<reference evidence="1 3" key="1">
    <citation type="submission" date="2016-10" db="EMBL/GenBank/DDBJ databases">
        <authorList>
            <person name="de Groot N.N."/>
        </authorList>
    </citation>
    <scope>NUCLEOTIDE SEQUENCE [LARGE SCALE GENOMIC DNA]</scope>
    <source>
        <strain evidence="1 3">D31d</strain>
    </source>
</reference>
<protein>
    <submittedName>
        <fullName evidence="1">Uncharacterized protein</fullName>
    </submittedName>
</protein>
<dbReference type="AlphaFoldDB" id="A0A1H4DT54"/>
<accession>A0A1H4DT54</accession>
<proteinExistence type="predicted"/>